<dbReference type="AlphaFoldDB" id="A0A6G0WE71"/>
<feature type="transmembrane region" description="Helical" evidence="5">
    <location>
        <begin position="650"/>
        <end position="670"/>
    </location>
</feature>
<feature type="transmembrane region" description="Helical" evidence="5">
    <location>
        <begin position="738"/>
        <end position="755"/>
    </location>
</feature>
<feature type="transmembrane region" description="Helical" evidence="5">
    <location>
        <begin position="776"/>
        <end position="796"/>
    </location>
</feature>
<evidence type="ECO:0000256" key="5">
    <source>
        <dbReference type="SAM" id="Phobius"/>
    </source>
</evidence>
<dbReference type="Pfam" id="PF00520">
    <property type="entry name" value="Ion_trans"/>
    <property type="match status" value="1"/>
</dbReference>
<dbReference type="GO" id="GO:0005216">
    <property type="term" value="F:monoatomic ion channel activity"/>
    <property type="evidence" value="ECO:0007669"/>
    <property type="project" value="InterPro"/>
</dbReference>
<dbReference type="InterPro" id="IPR015925">
    <property type="entry name" value="Ryanodine_IP3_receptor"/>
</dbReference>
<sequence length="970" mass="110129">MCVQLLTVIQEIALMASNESTGLTSNVDRKEYTPLLETTATSVAGAVDSRPLVQVIGSLRASLDIESSNKDLDSIDSLTHLLTIVRVLRETREELERLDAKKREDKWSVSFDAEAHAKLLLFAEKEYEDLVKNAIKYDIADILVHMISHNIHDEASHDLLNELSSGGFIFVQNALYYASADHLDAFLNYLSDHLQRDPANTLDIFQQLCVCHHSLWQAVMRAPIRDGPSFIEVILNRIEAFSLNSVSKEDGATLIAYMDFLSEACQGPCLDNQVLISGASQALSSVRDILMDSIQLEPTVDDQVYINIQRSAAEVILTLMEGREDDVVHERLMVFFPVAAVMDRLQAHYHTIQERLYSPSHRSFMEHTVNLTKSLIHSESKDEAQRRMREFLASINLLRIATHLLNDKHANDVTPPGPEFTIFRSQWQEMVTNSKVHDALVFFQEQLISVEIARGARTFTSYFLRPHMAEYFNDSLKTKLIDKMDIGSEEALDVLASEVAKDVEEELTVIQHLNKNPFYSLMNNWNVWLRKNMLRLCFYINFVMLLCVRVDNSTMVDIKSANMHSGLWVVGVLGFVLLGFCSVLWFYFLLTTLCFNYCKQQASPSKLSFTTSSEYWSDTFQAFAPFGVYLEFFIAVFAVVYYMEMFSTTAAAIFGFAVLYLLGLFLSGIRVSSGLYRFTVNSDVGARTNFMLNMLSFWFNVIYDTLVATDVLIFGFYTLCAICGLGLSIPSVTEYFESGPWGLMFFGFPLVDILATNEELRFVATAMKTNLGKLGVTTIFGAIMIYIFSLMGFFLLQSELTSDSVNHCGTLLQCYSTYIRYGLLSGGGIGDYISSTLNNELPLDQPDRYFERLVYDMAFFVVVITLFLNMIQGIIIDAFTTVREQAETKAALIRERCLVCNRARNAIELEGVELGLLYNFSRHTQVEHNLFHYFFYIQSVTSKEAKELNGIESYVVEKLKTKDMSWIPRV</sequence>
<dbReference type="InterPro" id="IPR005821">
    <property type="entry name" value="Ion_trans_dom"/>
</dbReference>
<proteinExistence type="predicted"/>
<dbReference type="VEuPathDB" id="FungiDB:AeMF1_001932"/>
<organism evidence="7 8">
    <name type="scientific">Aphanomyces euteiches</name>
    <dbReference type="NCBI Taxonomy" id="100861"/>
    <lineage>
        <taxon>Eukaryota</taxon>
        <taxon>Sar</taxon>
        <taxon>Stramenopiles</taxon>
        <taxon>Oomycota</taxon>
        <taxon>Saprolegniomycetes</taxon>
        <taxon>Saprolegniales</taxon>
        <taxon>Verrucalvaceae</taxon>
        <taxon>Aphanomyces</taxon>
    </lineage>
</organism>
<dbReference type="Gene3D" id="1.10.287.70">
    <property type="match status" value="1"/>
</dbReference>
<dbReference type="GO" id="GO:0016020">
    <property type="term" value="C:membrane"/>
    <property type="evidence" value="ECO:0007669"/>
    <property type="project" value="UniProtKB-SubCell"/>
</dbReference>
<feature type="transmembrane region" description="Helical" evidence="5">
    <location>
        <begin position="622"/>
        <end position="643"/>
    </location>
</feature>
<reference evidence="7 8" key="1">
    <citation type="submission" date="2019-07" db="EMBL/GenBank/DDBJ databases">
        <title>Genomics analysis of Aphanomyces spp. identifies a new class of oomycete effector associated with host adaptation.</title>
        <authorList>
            <person name="Gaulin E."/>
        </authorList>
    </citation>
    <scope>NUCLEOTIDE SEQUENCE [LARGE SCALE GENOMIC DNA]</scope>
    <source>
        <strain evidence="7 8">ATCC 201684</strain>
    </source>
</reference>
<evidence type="ECO:0000256" key="2">
    <source>
        <dbReference type="ARBA" id="ARBA00022692"/>
    </source>
</evidence>
<gene>
    <name evidence="7" type="ORF">Ae201684_016750</name>
</gene>
<evidence type="ECO:0000256" key="4">
    <source>
        <dbReference type="ARBA" id="ARBA00023136"/>
    </source>
</evidence>
<evidence type="ECO:0000313" key="8">
    <source>
        <dbReference type="Proteomes" id="UP000481153"/>
    </source>
</evidence>
<feature type="transmembrane region" description="Helical" evidence="5">
    <location>
        <begin position="857"/>
        <end position="879"/>
    </location>
</feature>
<feature type="transmembrane region" description="Helical" evidence="5">
    <location>
        <begin position="566"/>
        <end position="588"/>
    </location>
</feature>
<protein>
    <recommendedName>
        <fullName evidence="6">Ion transport domain-containing protein</fullName>
    </recommendedName>
</protein>
<comment type="caution">
    <text evidence="7">The sequence shown here is derived from an EMBL/GenBank/DDBJ whole genome shotgun (WGS) entry which is preliminary data.</text>
</comment>
<evidence type="ECO:0000256" key="1">
    <source>
        <dbReference type="ARBA" id="ARBA00004141"/>
    </source>
</evidence>
<feature type="domain" description="Ion transport" evidence="6">
    <location>
        <begin position="595"/>
        <end position="886"/>
    </location>
</feature>
<dbReference type="EMBL" id="VJMJ01000266">
    <property type="protein sequence ID" value="KAF0724687.1"/>
    <property type="molecule type" value="Genomic_DNA"/>
</dbReference>
<dbReference type="Proteomes" id="UP000481153">
    <property type="component" value="Unassembled WGS sequence"/>
</dbReference>
<evidence type="ECO:0000313" key="7">
    <source>
        <dbReference type="EMBL" id="KAF0724687.1"/>
    </source>
</evidence>
<evidence type="ECO:0000256" key="3">
    <source>
        <dbReference type="ARBA" id="ARBA00022989"/>
    </source>
</evidence>
<accession>A0A6G0WE71</accession>
<keyword evidence="4 5" id="KW-0472">Membrane</keyword>
<name>A0A6G0WE71_9STRA</name>
<dbReference type="GO" id="GO:0006816">
    <property type="term" value="P:calcium ion transport"/>
    <property type="evidence" value="ECO:0007669"/>
    <property type="project" value="InterPro"/>
</dbReference>
<keyword evidence="3 5" id="KW-1133">Transmembrane helix</keyword>
<keyword evidence="2 5" id="KW-0812">Transmembrane</keyword>
<keyword evidence="8" id="KW-1185">Reference proteome</keyword>
<evidence type="ECO:0000259" key="6">
    <source>
        <dbReference type="Pfam" id="PF00520"/>
    </source>
</evidence>
<comment type="subcellular location">
    <subcellularLocation>
        <location evidence="1">Membrane</location>
        <topology evidence="1">Multi-pass membrane protein</topology>
    </subcellularLocation>
</comment>
<dbReference type="PANTHER" id="PTHR13715">
    <property type="entry name" value="RYANODINE RECEPTOR AND IP3 RECEPTOR"/>
    <property type="match status" value="1"/>
</dbReference>
<dbReference type="PANTHER" id="PTHR13715:SF99">
    <property type="entry name" value="INOSITOL 1,4,5-TRISPHOSPHATE RECEPTOR-LIKE PROTEIN A"/>
    <property type="match status" value="1"/>
</dbReference>
<feature type="transmembrane region" description="Helical" evidence="5">
    <location>
        <begin position="690"/>
        <end position="707"/>
    </location>
</feature>